<feature type="transmembrane region" description="Helical" evidence="8">
    <location>
        <begin position="145"/>
        <end position="167"/>
    </location>
</feature>
<dbReference type="NCBIfam" id="TIGR00836">
    <property type="entry name" value="amt"/>
    <property type="match status" value="1"/>
</dbReference>
<feature type="transmembrane region" description="Helical" evidence="8">
    <location>
        <begin position="26"/>
        <end position="47"/>
    </location>
</feature>
<feature type="domain" description="Ammonium transporter AmtB-like" evidence="10">
    <location>
        <begin position="30"/>
        <end position="432"/>
    </location>
</feature>
<dbReference type="InterPro" id="IPR024041">
    <property type="entry name" value="NH4_transpt_AmtB-like_dom"/>
</dbReference>
<dbReference type="InterPro" id="IPR001905">
    <property type="entry name" value="Ammonium_transpt"/>
</dbReference>
<evidence type="ECO:0000256" key="4">
    <source>
        <dbReference type="ARBA" id="ARBA00022692"/>
    </source>
</evidence>
<feature type="transmembrane region" description="Helical" evidence="8">
    <location>
        <begin position="59"/>
        <end position="78"/>
    </location>
</feature>
<dbReference type="Proteomes" id="UP000694255">
    <property type="component" value="Unassembled WGS sequence"/>
</dbReference>
<feature type="compositionally biased region" description="Basic and acidic residues" evidence="9">
    <location>
        <begin position="489"/>
        <end position="527"/>
    </location>
</feature>
<dbReference type="PANTHER" id="PTHR43029:SF4">
    <property type="entry name" value="AMMONIUM TRANSPORTER MEP1-RELATED"/>
    <property type="match status" value="1"/>
</dbReference>
<gene>
    <name evidence="11" type="ORF">J8A68_003256</name>
</gene>
<name>A0A8J5UME2_9ASCO</name>
<dbReference type="GO" id="GO:0008519">
    <property type="term" value="F:ammonium channel activity"/>
    <property type="evidence" value="ECO:0007669"/>
    <property type="project" value="InterPro"/>
</dbReference>
<feature type="transmembrane region" description="Helical" evidence="8">
    <location>
        <begin position="216"/>
        <end position="236"/>
    </location>
</feature>
<evidence type="ECO:0000256" key="9">
    <source>
        <dbReference type="SAM" id="MobiDB-lite"/>
    </source>
</evidence>
<keyword evidence="4 8" id="KW-0812">Transmembrane</keyword>
<feature type="transmembrane region" description="Helical" evidence="8">
    <location>
        <begin position="187"/>
        <end position="204"/>
    </location>
</feature>
<evidence type="ECO:0000256" key="8">
    <source>
        <dbReference type="RuleBase" id="RU362002"/>
    </source>
</evidence>
<feature type="transmembrane region" description="Helical" evidence="8">
    <location>
        <begin position="339"/>
        <end position="358"/>
    </location>
</feature>
<feature type="transmembrane region" description="Helical" evidence="8">
    <location>
        <begin position="116"/>
        <end position="138"/>
    </location>
</feature>
<proteinExistence type="inferred from homology"/>
<feature type="transmembrane region" description="Helical" evidence="8">
    <location>
        <begin position="378"/>
        <end position="403"/>
    </location>
</feature>
<feature type="transmembrane region" description="Helical" evidence="8">
    <location>
        <begin position="300"/>
        <end position="318"/>
    </location>
</feature>
<evidence type="ECO:0000256" key="1">
    <source>
        <dbReference type="ARBA" id="ARBA00004141"/>
    </source>
</evidence>
<dbReference type="Pfam" id="PF00909">
    <property type="entry name" value="Ammonium_transp"/>
    <property type="match status" value="1"/>
</dbReference>
<evidence type="ECO:0000256" key="3">
    <source>
        <dbReference type="ARBA" id="ARBA00022448"/>
    </source>
</evidence>
<sequence>MSEGIITKVLSRRELFTQDAQYNQSFVLLFTIASSVIWIMIPGLAFLYSGLARRKSALAMIWIVIMSSFIGVFQWYFWGYSLAFSSTSNGFIGDLHYFGFRNLLGATTTESDYPEIAFGLFQLQFLLVTLAILAGGCIAERGRFLPAMVFLFCWATVVYCPVVNWIWGGGWAANYKSGVLDYAGGGPVEILSGVSAFVYSAFLGRRNETLMINYRPHNISTIFLGTSLLYVGWLFFNGFSCGNPSLKVAYSMMNTHICGAFGAISWCLLDFRLENKWSMVAVCSGCISGLVAATPSSGCIPLWASVILGITAGVVCNLSTKIKYLCRVDDSLDVLAEHGIAGVVGLLFNALFGSATVLGYDNVTDHEGGWLDQNWKQLYIQIVYILATAAYSAVVTAILCFVINKIPGLHLRIDYNAEEVGIDEDQIGEFAYDYVEVRRDFLDWGNPTVNPTLQNSIIDQHASMVVDGTHLTMVSSRRPEVYEATSLASHHENITDEKVDLEHDPQPYTPREKQDHHNQHNQQHTEVDTSSSSQS</sequence>
<dbReference type="OrthoDB" id="534912at2759"/>
<keyword evidence="6 8" id="KW-0472">Membrane</keyword>
<accession>A0A8J5UME2</accession>
<dbReference type="InterPro" id="IPR018047">
    <property type="entry name" value="Ammonium_transpt_CS"/>
</dbReference>
<dbReference type="RefSeq" id="XP_049263488.1">
    <property type="nucleotide sequence ID" value="XM_049407093.1"/>
</dbReference>
<evidence type="ECO:0000256" key="2">
    <source>
        <dbReference type="ARBA" id="ARBA00005887"/>
    </source>
</evidence>
<keyword evidence="5 8" id="KW-1133">Transmembrane helix</keyword>
<feature type="region of interest" description="Disordered" evidence="9">
    <location>
        <begin position="489"/>
        <end position="535"/>
    </location>
</feature>
<comment type="subcellular location">
    <subcellularLocation>
        <location evidence="8">Cell membrane</location>
        <topology evidence="8">Multi-pass membrane protein</topology>
    </subcellularLocation>
    <subcellularLocation>
        <location evidence="1">Membrane</location>
        <topology evidence="1">Multi-pass membrane protein</topology>
    </subcellularLocation>
</comment>
<comment type="similarity">
    <text evidence="2 8">Belongs to the ammonia transporter channel (TC 1.A.11.2) family.</text>
</comment>
<feature type="transmembrane region" description="Helical" evidence="8">
    <location>
        <begin position="248"/>
        <end position="269"/>
    </location>
</feature>
<evidence type="ECO:0000256" key="5">
    <source>
        <dbReference type="ARBA" id="ARBA00022989"/>
    </source>
</evidence>
<evidence type="ECO:0000313" key="11">
    <source>
        <dbReference type="EMBL" id="KAG7663256.1"/>
    </source>
</evidence>
<dbReference type="FunFam" id="1.10.3430.10:FF:000003">
    <property type="entry name" value="Ammonium transporter"/>
    <property type="match status" value="1"/>
</dbReference>
<keyword evidence="3 8" id="KW-0813">Transport</keyword>
<feature type="transmembrane region" description="Helical" evidence="8">
    <location>
        <begin position="276"/>
        <end position="294"/>
    </location>
</feature>
<protein>
    <recommendedName>
        <fullName evidence="8">Ammonium transporter</fullName>
    </recommendedName>
</protein>
<reference evidence="11 12" key="1">
    <citation type="journal article" date="2021" name="DNA Res.">
        <title>Genome analysis of Candida subhashii reveals its hybrid nature and dual mitochondrial genome conformations.</title>
        <authorList>
            <person name="Mixao V."/>
            <person name="Hegedusova E."/>
            <person name="Saus E."/>
            <person name="Pryszcz L.P."/>
            <person name="Cillingova A."/>
            <person name="Nosek J."/>
            <person name="Gabaldon T."/>
        </authorList>
    </citation>
    <scope>NUCLEOTIDE SEQUENCE [LARGE SCALE GENOMIC DNA]</scope>
    <source>
        <strain evidence="11 12">CBS 10753</strain>
    </source>
</reference>
<keyword evidence="12" id="KW-1185">Reference proteome</keyword>
<dbReference type="AlphaFoldDB" id="A0A8J5UME2"/>
<evidence type="ECO:0000259" key="10">
    <source>
        <dbReference type="Pfam" id="PF00909"/>
    </source>
</evidence>
<dbReference type="PANTHER" id="PTHR43029">
    <property type="entry name" value="AMMONIUM TRANSPORTER MEP2"/>
    <property type="match status" value="1"/>
</dbReference>
<dbReference type="EMBL" id="JAGSYN010000142">
    <property type="protein sequence ID" value="KAG7663256.1"/>
    <property type="molecule type" value="Genomic_DNA"/>
</dbReference>
<evidence type="ECO:0000313" key="12">
    <source>
        <dbReference type="Proteomes" id="UP000694255"/>
    </source>
</evidence>
<evidence type="ECO:0000256" key="6">
    <source>
        <dbReference type="ARBA" id="ARBA00023136"/>
    </source>
</evidence>
<dbReference type="PROSITE" id="PS01219">
    <property type="entry name" value="AMMONIUM_TRANSP"/>
    <property type="match status" value="1"/>
</dbReference>
<dbReference type="GO" id="GO:0019740">
    <property type="term" value="P:nitrogen utilization"/>
    <property type="evidence" value="ECO:0007669"/>
    <property type="project" value="UniProtKB-ARBA"/>
</dbReference>
<organism evidence="11 12">
    <name type="scientific">[Candida] subhashii</name>
    <dbReference type="NCBI Taxonomy" id="561895"/>
    <lineage>
        <taxon>Eukaryota</taxon>
        <taxon>Fungi</taxon>
        <taxon>Dikarya</taxon>
        <taxon>Ascomycota</taxon>
        <taxon>Saccharomycotina</taxon>
        <taxon>Pichiomycetes</taxon>
        <taxon>Debaryomycetaceae</taxon>
        <taxon>Spathaspora</taxon>
    </lineage>
</organism>
<evidence type="ECO:0000256" key="7">
    <source>
        <dbReference type="ARBA" id="ARBA00023177"/>
    </source>
</evidence>
<comment type="caution">
    <text evidence="11">The sequence shown here is derived from an EMBL/GenBank/DDBJ whole genome shotgun (WGS) entry which is preliminary data.</text>
</comment>
<dbReference type="GeneID" id="73470057"/>
<keyword evidence="7 8" id="KW-0924">Ammonia transport</keyword>
<dbReference type="GO" id="GO:0005886">
    <property type="term" value="C:plasma membrane"/>
    <property type="evidence" value="ECO:0007669"/>
    <property type="project" value="UniProtKB-SubCell"/>
</dbReference>